<feature type="region of interest" description="Disordered" evidence="1">
    <location>
        <begin position="320"/>
        <end position="341"/>
    </location>
</feature>
<feature type="region of interest" description="Disordered" evidence="1">
    <location>
        <begin position="480"/>
        <end position="546"/>
    </location>
</feature>
<feature type="compositionally biased region" description="Basic and acidic residues" evidence="1">
    <location>
        <begin position="156"/>
        <end position="168"/>
    </location>
</feature>
<evidence type="ECO:0000256" key="1">
    <source>
        <dbReference type="SAM" id="MobiDB-lite"/>
    </source>
</evidence>
<evidence type="ECO:0000313" key="3">
    <source>
        <dbReference type="Proteomes" id="UP001165190"/>
    </source>
</evidence>
<dbReference type="Proteomes" id="UP001165190">
    <property type="component" value="Unassembled WGS sequence"/>
</dbReference>
<dbReference type="OrthoDB" id="848545at2759"/>
<accession>A0A9W7HRL4</accession>
<proteinExistence type="predicted"/>
<dbReference type="AlphaFoldDB" id="A0A9W7HRL4"/>
<feature type="compositionally biased region" description="Low complexity" evidence="1">
    <location>
        <begin position="70"/>
        <end position="89"/>
    </location>
</feature>
<feature type="region of interest" description="Disordered" evidence="1">
    <location>
        <begin position="1"/>
        <end position="111"/>
    </location>
</feature>
<name>A0A9W7HRL4_HIBTR</name>
<evidence type="ECO:0008006" key="4">
    <source>
        <dbReference type="Google" id="ProtNLM"/>
    </source>
</evidence>
<feature type="region of interest" description="Disordered" evidence="1">
    <location>
        <begin position="608"/>
        <end position="628"/>
    </location>
</feature>
<feature type="compositionally biased region" description="Low complexity" evidence="1">
    <location>
        <begin position="169"/>
        <end position="179"/>
    </location>
</feature>
<dbReference type="PANTHER" id="PTHR34112">
    <property type="entry name" value="C-JUN-AMINO-TERMINAL KINASE-INTERACTING PROTEIN"/>
    <property type="match status" value="1"/>
</dbReference>
<feature type="compositionally biased region" description="Low complexity" evidence="1">
    <location>
        <begin position="616"/>
        <end position="628"/>
    </location>
</feature>
<keyword evidence="3" id="KW-1185">Reference proteome</keyword>
<feature type="compositionally biased region" description="Basic and acidic residues" evidence="1">
    <location>
        <begin position="91"/>
        <end position="111"/>
    </location>
</feature>
<sequence length="628" mass="67030">MERSEPELVPEWLRSTGTVSGGGNSSHHFASSSSHSDVSSSVHHGRSRNSRNISDFDSPSLAFLDRASLSNSRRGSSNGSSRHAYSSFSRSHRDKDRERGDKERLSFGDRWDRDSSDPLESILTGRIEKLGGISTSRLKRDTFRRSHSTVSTKQAEPLRQRTAVDSRDNGNSSNNNDNGLVFGGAIGSSIHKAAFQKDFPSLGTEERQSVPEIARLSSPGLSSVSQCLSVGNSALIDGEGWTSALAESPSVVGSSSTGSLPVPLTVSTSVSVTPSVTSCLNMAVALAQAPSRACTAPQLSVNTQRREELAIKQSRQLIPVTPSMPKGSVLNSVDKSKAKPASRISEVNMAVKSGQQQPSIIHNGNQSPNSGHVKSDMLKTSGKLLVLKPGWENGVSSPTQKDISSPTTIANSRVITSQHVIAPVSSAAARNSKNSKLSVGEHKAAPLNPITGFTVEKRPSLAQTQSRNDFFKLLKKKTSSNSSAGLSDSDPHISSSTTEKSQVTKEVVGASVTAHANGNGTAATSNGDVYQEPQRFSNDDEKDFSSSGMVYPDEEEAAFLRSLGWEENSAEDEGLTQEEINAFYQEYMKLRPSMKLCHGMLPKLAESFATKSNGASPESISSDSTSEA</sequence>
<feature type="region of interest" description="Disordered" evidence="1">
    <location>
        <begin position="138"/>
        <end position="180"/>
    </location>
</feature>
<feature type="compositionally biased region" description="Low complexity" evidence="1">
    <location>
        <begin position="25"/>
        <end position="42"/>
    </location>
</feature>
<dbReference type="EMBL" id="BSYR01000019">
    <property type="protein sequence ID" value="GMI82889.1"/>
    <property type="molecule type" value="Genomic_DNA"/>
</dbReference>
<comment type="caution">
    <text evidence="2">The sequence shown here is derived from an EMBL/GenBank/DDBJ whole genome shotgun (WGS) entry which is preliminary data.</text>
</comment>
<dbReference type="PANTHER" id="PTHR34112:SF18">
    <property type="entry name" value="C-JUN-AMINO-TERMINAL KINASE-INTERACTING PROTEIN"/>
    <property type="match status" value="1"/>
</dbReference>
<organism evidence="2 3">
    <name type="scientific">Hibiscus trionum</name>
    <name type="common">Flower of an hour</name>
    <dbReference type="NCBI Taxonomy" id="183268"/>
    <lineage>
        <taxon>Eukaryota</taxon>
        <taxon>Viridiplantae</taxon>
        <taxon>Streptophyta</taxon>
        <taxon>Embryophyta</taxon>
        <taxon>Tracheophyta</taxon>
        <taxon>Spermatophyta</taxon>
        <taxon>Magnoliopsida</taxon>
        <taxon>eudicotyledons</taxon>
        <taxon>Gunneridae</taxon>
        <taxon>Pentapetalae</taxon>
        <taxon>rosids</taxon>
        <taxon>malvids</taxon>
        <taxon>Malvales</taxon>
        <taxon>Malvaceae</taxon>
        <taxon>Malvoideae</taxon>
        <taxon>Hibiscus</taxon>
    </lineage>
</organism>
<reference evidence="2" key="1">
    <citation type="submission" date="2023-05" db="EMBL/GenBank/DDBJ databases">
        <title>Genome and transcriptome analyses reveal genes involved in the formation of fine ridges on petal epidermal cells in Hibiscus trionum.</title>
        <authorList>
            <person name="Koshimizu S."/>
            <person name="Masuda S."/>
            <person name="Ishii T."/>
            <person name="Shirasu K."/>
            <person name="Hoshino A."/>
            <person name="Arita M."/>
        </authorList>
    </citation>
    <scope>NUCLEOTIDE SEQUENCE</scope>
    <source>
        <strain evidence="2">Hamamatsu line</strain>
    </source>
</reference>
<gene>
    <name evidence="2" type="ORF">HRI_001958200</name>
</gene>
<protein>
    <recommendedName>
        <fullName evidence="4">Mediator of RNA polymerase II transcription subunit 1</fullName>
    </recommendedName>
</protein>
<feature type="compositionally biased region" description="Low complexity" evidence="1">
    <location>
        <begin position="513"/>
        <end position="527"/>
    </location>
</feature>
<evidence type="ECO:0000313" key="2">
    <source>
        <dbReference type="EMBL" id="GMI82889.1"/>
    </source>
</evidence>
<feature type="compositionally biased region" description="Polar residues" evidence="1">
    <location>
        <begin position="492"/>
        <end position="501"/>
    </location>
</feature>